<feature type="region of interest" description="Disordered" evidence="1">
    <location>
        <begin position="76"/>
        <end position="144"/>
    </location>
</feature>
<sequence length="516" mass="53845">MNEHTADIYVHVHVPRAASDSQLLSFKSGEDSTSMQRSFSASSHLPRDAFGRAARAAGIFPRGNVAPERVTRAAEFSSAVTLPSARSLPAPSRGAKNSLMAEHQATASSGPTSPSGSSFSVLSTDTHDLASEPSTPASSVAYEPIEVETEVKDVKLVSQERASERTLSPSRTLNGSLTDSTVAGALDCATSPTFGAKSTASSSPLAALQDPSTESHPIVRAIQAGQISLDALLAFPVNWNNLAQSFVTAVPSSPTVPAPLKEPAANSPATMSTHTSKIGRTALQTSSRTIKPSARAARWTAMFGDGASAPALPSIPEVDLSSTSSPSNSTISLVDDERPLRRRRTTWASQPDAAHVTDMSNSSPTNWQSRALASSAIVTSPVISSLSFSSTTSTSSACSSSSMDLVELSSCEVREPRLGPVDLPPLEDFGWYSGCASNPNFSIPRTPLDMDQACMWGKNNAMGLSGLNIENERLKEGLNATLAQWPFPAPSAEHEAGLAKGLARGQSGGLGLSLVA</sequence>
<dbReference type="AlphaFoldDB" id="A0A316W4M7"/>
<dbReference type="RefSeq" id="XP_025371674.1">
    <property type="nucleotide sequence ID" value="XM_025515113.1"/>
</dbReference>
<protein>
    <submittedName>
        <fullName evidence="2">Uncharacterized protein</fullName>
    </submittedName>
</protein>
<evidence type="ECO:0000256" key="1">
    <source>
        <dbReference type="SAM" id="MobiDB-lite"/>
    </source>
</evidence>
<name>A0A316W4M7_9BASI</name>
<proteinExistence type="predicted"/>
<reference evidence="2 3" key="1">
    <citation type="journal article" date="2018" name="Mol. Biol. Evol.">
        <title>Broad Genomic Sampling Reveals a Smut Pathogenic Ancestry of the Fungal Clade Ustilaginomycotina.</title>
        <authorList>
            <person name="Kijpornyongpan T."/>
            <person name="Mondo S.J."/>
            <person name="Barry K."/>
            <person name="Sandor L."/>
            <person name="Lee J."/>
            <person name="Lipzen A."/>
            <person name="Pangilinan J."/>
            <person name="LaButti K."/>
            <person name="Hainaut M."/>
            <person name="Henrissat B."/>
            <person name="Grigoriev I.V."/>
            <person name="Spatafora J.W."/>
            <person name="Aime M.C."/>
        </authorList>
    </citation>
    <scope>NUCLEOTIDE SEQUENCE [LARGE SCALE GENOMIC DNA]</scope>
    <source>
        <strain evidence="2 3">MCA 4658</strain>
    </source>
</reference>
<evidence type="ECO:0000313" key="3">
    <source>
        <dbReference type="Proteomes" id="UP000245783"/>
    </source>
</evidence>
<organism evidence="2 3">
    <name type="scientific">Ceraceosorus guamensis</name>
    <dbReference type="NCBI Taxonomy" id="1522189"/>
    <lineage>
        <taxon>Eukaryota</taxon>
        <taxon>Fungi</taxon>
        <taxon>Dikarya</taxon>
        <taxon>Basidiomycota</taxon>
        <taxon>Ustilaginomycotina</taxon>
        <taxon>Exobasidiomycetes</taxon>
        <taxon>Ceraceosorales</taxon>
        <taxon>Ceraceosoraceae</taxon>
        <taxon>Ceraceosorus</taxon>
    </lineage>
</organism>
<accession>A0A316W4M7</accession>
<dbReference type="OrthoDB" id="10495443at2759"/>
<feature type="region of interest" description="Disordered" evidence="1">
    <location>
        <begin position="258"/>
        <end position="291"/>
    </location>
</feature>
<feature type="region of interest" description="Disordered" evidence="1">
    <location>
        <begin position="314"/>
        <end position="367"/>
    </location>
</feature>
<evidence type="ECO:0000313" key="2">
    <source>
        <dbReference type="EMBL" id="PWN44514.1"/>
    </source>
</evidence>
<feature type="compositionally biased region" description="Polar residues" evidence="1">
    <location>
        <begin position="267"/>
        <end position="290"/>
    </location>
</feature>
<keyword evidence="3" id="KW-1185">Reference proteome</keyword>
<dbReference type="EMBL" id="KZ819360">
    <property type="protein sequence ID" value="PWN44514.1"/>
    <property type="molecule type" value="Genomic_DNA"/>
</dbReference>
<feature type="compositionally biased region" description="Polar residues" evidence="1">
    <location>
        <begin position="165"/>
        <end position="178"/>
    </location>
</feature>
<gene>
    <name evidence="2" type="ORF">IE81DRAFT_328655</name>
</gene>
<feature type="compositionally biased region" description="Polar residues" evidence="1">
    <location>
        <begin position="358"/>
        <end position="367"/>
    </location>
</feature>
<feature type="region of interest" description="Disordered" evidence="1">
    <location>
        <begin position="156"/>
        <end position="178"/>
    </location>
</feature>
<feature type="compositionally biased region" description="Low complexity" evidence="1">
    <location>
        <begin position="321"/>
        <end position="332"/>
    </location>
</feature>
<dbReference type="Proteomes" id="UP000245783">
    <property type="component" value="Unassembled WGS sequence"/>
</dbReference>
<feature type="compositionally biased region" description="Low complexity" evidence="1">
    <location>
        <begin position="105"/>
        <end position="118"/>
    </location>
</feature>
<dbReference type="InParanoid" id="A0A316W4M7"/>
<dbReference type="GeneID" id="37036983"/>